<proteinExistence type="inferred from homology"/>
<dbReference type="KEGG" id="nwl:NWFMUON74_39600"/>
<keyword evidence="4" id="KW-0560">Oxidoreductase</keyword>
<dbReference type="RefSeq" id="WP_187683308.1">
    <property type="nucleotide sequence ID" value="NZ_AP023396.1"/>
</dbReference>
<dbReference type="PANTHER" id="PTHR46696:SF1">
    <property type="entry name" value="CYTOCHROME P450 YJIB-RELATED"/>
    <property type="match status" value="1"/>
</dbReference>
<dbReference type="PANTHER" id="PTHR46696">
    <property type="entry name" value="P450, PUTATIVE (EUROFUNG)-RELATED"/>
    <property type="match status" value="1"/>
</dbReference>
<organism evidence="8 9">
    <name type="scientific">Nocardia wallacei</name>
    <dbReference type="NCBI Taxonomy" id="480035"/>
    <lineage>
        <taxon>Bacteria</taxon>
        <taxon>Bacillati</taxon>
        <taxon>Actinomycetota</taxon>
        <taxon>Actinomycetes</taxon>
        <taxon>Mycobacteriales</taxon>
        <taxon>Nocardiaceae</taxon>
        <taxon>Nocardia</taxon>
    </lineage>
</organism>
<dbReference type="GeneID" id="80348455"/>
<dbReference type="GO" id="GO:0005506">
    <property type="term" value="F:iron ion binding"/>
    <property type="evidence" value="ECO:0007669"/>
    <property type="project" value="InterPro"/>
</dbReference>
<dbReference type="GO" id="GO:0020037">
    <property type="term" value="F:heme binding"/>
    <property type="evidence" value="ECO:0007669"/>
    <property type="project" value="InterPro"/>
</dbReference>
<keyword evidence="6" id="KW-0503">Monooxygenase</keyword>
<gene>
    <name evidence="8" type="ORF">NWFMUON74_39600</name>
</gene>
<dbReference type="Gene3D" id="1.10.630.10">
    <property type="entry name" value="Cytochrome P450"/>
    <property type="match status" value="1"/>
</dbReference>
<evidence type="ECO:0000313" key="8">
    <source>
        <dbReference type="EMBL" id="BCK56188.1"/>
    </source>
</evidence>
<keyword evidence="9" id="KW-1185">Reference proteome</keyword>
<feature type="compositionally biased region" description="Basic and acidic residues" evidence="7">
    <location>
        <begin position="8"/>
        <end position="17"/>
    </location>
</feature>
<evidence type="ECO:0000256" key="6">
    <source>
        <dbReference type="ARBA" id="ARBA00023033"/>
    </source>
</evidence>
<keyword evidence="5" id="KW-0408">Iron</keyword>
<evidence type="ECO:0000256" key="5">
    <source>
        <dbReference type="ARBA" id="ARBA00023004"/>
    </source>
</evidence>
<evidence type="ECO:0000256" key="3">
    <source>
        <dbReference type="ARBA" id="ARBA00022723"/>
    </source>
</evidence>
<name>A0A7G1KM00_9NOCA</name>
<dbReference type="PRINTS" id="PR00359">
    <property type="entry name" value="BP450"/>
</dbReference>
<protein>
    <submittedName>
        <fullName evidence="8">Cytochrome P450</fullName>
    </submittedName>
</protein>
<sequence>MTTPPVPPDHHPAETESGRCPFGHGSPVGTAEERIPLHDPAFAQNPHAAYKVMRDRFGALAPVDLAPGVPATLVLGYRTAVEILHDEWHFPSDPRNWQQSVPADSPLLAMMGWLPAARYNTGRAHERYREASRAAIDAVDLHALHDLVEQVAVPLINAFFDDGTAEVISQYAHPLVVQVMNLLVGCPEETGTEIAQGMAARFDSGSGAAEAMRILRKALTDLVAAKHSEPGPDMASIILRHATGLTGDEVVAQLMSFYGAGVEALSNLIANTVLLTLTDSRFGGGLLSGSLSTREALDEVLFTDPPMANFCTTYPRQPVLIDHTWLPAHQPVVISLAACNNDPAIAAGDRTGNRSHLAWSAGPHLCPAQNVALRIAEDAIDQLLDALPDLQLAAAAEELVWRPGPFHRALTTLPVAFTPTSRPSTGLYAYAGENP</sequence>
<evidence type="ECO:0000313" key="9">
    <source>
        <dbReference type="Proteomes" id="UP000516173"/>
    </source>
</evidence>
<dbReference type="AlphaFoldDB" id="A0A7G1KM00"/>
<dbReference type="InterPro" id="IPR002397">
    <property type="entry name" value="Cyt_P450_B"/>
</dbReference>
<evidence type="ECO:0000256" key="1">
    <source>
        <dbReference type="ARBA" id="ARBA00010617"/>
    </source>
</evidence>
<evidence type="ECO:0000256" key="7">
    <source>
        <dbReference type="SAM" id="MobiDB-lite"/>
    </source>
</evidence>
<feature type="region of interest" description="Disordered" evidence="7">
    <location>
        <begin position="1"/>
        <end position="32"/>
    </location>
</feature>
<dbReference type="InterPro" id="IPR036396">
    <property type="entry name" value="Cyt_P450_sf"/>
</dbReference>
<comment type="similarity">
    <text evidence="1">Belongs to the cytochrome P450 family.</text>
</comment>
<dbReference type="SUPFAM" id="SSF48264">
    <property type="entry name" value="Cytochrome P450"/>
    <property type="match status" value="1"/>
</dbReference>
<dbReference type="GO" id="GO:0016705">
    <property type="term" value="F:oxidoreductase activity, acting on paired donors, with incorporation or reduction of molecular oxygen"/>
    <property type="evidence" value="ECO:0007669"/>
    <property type="project" value="InterPro"/>
</dbReference>
<dbReference type="Proteomes" id="UP000516173">
    <property type="component" value="Chromosome"/>
</dbReference>
<reference evidence="8 9" key="1">
    <citation type="submission" date="2020-08" db="EMBL/GenBank/DDBJ databases">
        <title>Genome Sequencing of Nocardia wallacei strain FMUON74 and assembly.</title>
        <authorList>
            <person name="Toyokawa M."/>
            <person name="Uesaka K."/>
        </authorList>
    </citation>
    <scope>NUCLEOTIDE SEQUENCE [LARGE SCALE GENOMIC DNA]</scope>
    <source>
        <strain evidence="8 9">FMUON74</strain>
    </source>
</reference>
<dbReference type="EMBL" id="AP023396">
    <property type="protein sequence ID" value="BCK56188.1"/>
    <property type="molecule type" value="Genomic_DNA"/>
</dbReference>
<keyword evidence="3" id="KW-0479">Metal-binding</keyword>
<keyword evidence="2" id="KW-0349">Heme</keyword>
<accession>A0A7G1KM00</accession>
<dbReference type="GO" id="GO:0004497">
    <property type="term" value="F:monooxygenase activity"/>
    <property type="evidence" value="ECO:0007669"/>
    <property type="project" value="UniProtKB-KW"/>
</dbReference>
<evidence type="ECO:0000256" key="4">
    <source>
        <dbReference type="ARBA" id="ARBA00023002"/>
    </source>
</evidence>
<evidence type="ECO:0000256" key="2">
    <source>
        <dbReference type="ARBA" id="ARBA00022617"/>
    </source>
</evidence>